<dbReference type="AlphaFoldDB" id="A0A1N6X995"/>
<protein>
    <recommendedName>
        <fullName evidence="2">PKD/Chitinase domain-containing protein</fullName>
    </recommendedName>
</protein>
<accession>A0A1N6X995</accession>
<evidence type="ECO:0000259" key="2">
    <source>
        <dbReference type="SMART" id="SM00089"/>
    </source>
</evidence>
<feature type="region of interest" description="Disordered" evidence="1">
    <location>
        <begin position="808"/>
        <end position="837"/>
    </location>
</feature>
<dbReference type="SMART" id="SM00089">
    <property type="entry name" value="PKD"/>
    <property type="match status" value="2"/>
</dbReference>
<evidence type="ECO:0000256" key="1">
    <source>
        <dbReference type="SAM" id="MobiDB-lite"/>
    </source>
</evidence>
<evidence type="ECO:0000313" key="4">
    <source>
        <dbReference type="Proteomes" id="UP000186914"/>
    </source>
</evidence>
<dbReference type="InterPro" id="IPR000601">
    <property type="entry name" value="PKD_dom"/>
</dbReference>
<dbReference type="Gene3D" id="2.60.40.10">
    <property type="entry name" value="Immunoglobulins"/>
    <property type="match status" value="2"/>
</dbReference>
<feature type="compositionally biased region" description="Basic and acidic residues" evidence="1">
    <location>
        <begin position="815"/>
        <end position="833"/>
    </location>
</feature>
<dbReference type="InterPro" id="IPR035986">
    <property type="entry name" value="PKD_dom_sf"/>
</dbReference>
<dbReference type="SUPFAM" id="SSF49299">
    <property type="entry name" value="PKD domain"/>
    <property type="match status" value="1"/>
</dbReference>
<feature type="domain" description="PKD/Chitinase" evidence="2">
    <location>
        <begin position="135"/>
        <end position="211"/>
    </location>
</feature>
<keyword evidence="4" id="KW-1185">Reference proteome</keyword>
<dbReference type="CDD" id="cd00146">
    <property type="entry name" value="PKD"/>
    <property type="match status" value="1"/>
</dbReference>
<evidence type="ECO:0000313" key="3">
    <source>
        <dbReference type="EMBL" id="SIQ98934.1"/>
    </source>
</evidence>
<organism evidence="3 4">
    <name type="scientific">Haladaptatus litoreus</name>
    <dbReference type="NCBI Taxonomy" id="553468"/>
    <lineage>
        <taxon>Archaea</taxon>
        <taxon>Methanobacteriati</taxon>
        <taxon>Methanobacteriota</taxon>
        <taxon>Stenosarchaea group</taxon>
        <taxon>Halobacteria</taxon>
        <taxon>Halobacteriales</taxon>
        <taxon>Haladaptataceae</taxon>
        <taxon>Haladaptatus</taxon>
    </lineage>
</organism>
<sequence>MNRAVSGVLIFLLTTSLVSPTTTANESPLADAGLDQSVTRGATVLLNAQGSYDPDGEIDRYEWSITTPDGMTRTPDCETCPRTRFRPNSVGTYTVSLIATDEDGASSRDTLYVSVSPGEEPEISVSGPQHPRVGEQAVYSADIQTGAAPLNRIVWSVDGETVETRSLSNIDSSDTISQTFANAGSRTITATVSDADGQIASDTFEIAVQPARTAPSENTLADQYTPTIVGDDLVTGSTPLRGTYSLQSTASSSQIDAIRWVGDASTLGSGRTVATNWKPGDHTLYAIVTYADGSRNVARFSDGSTTIVADPQPTVELSSFDSYTAISGSAVATDEYENLRSITVRLDGTAIGRLQMDGTPGVMQRRQVSSFDYSDFDSGDTYTLTVTAVDARGQTSVLEREITPTKEPKIIESGFVNGPVDSYHERIDPERYTAHHVVKVDLNGVDPDDVEVASVGMRDGIERVSSNKQILNNQIVLNSYWVGQSPGIYNITRLIELNNYASVVDSTLQIKPSPPELRVDVINDGTSGYKGPDWGIVVDAGDSFDPDGTKLKYIWQGGAMPISPDNKTGKFRSVKFGRLKIEDKYELSTTKEFNYLQEFSPEVNNVEVLSEGPYKPNDTVRLRVATKPYRFTKNTYHNQFELGITPIGVSGNVVEWEEKIVSKPGHTPQMDDPKRYTGIIEIEASALASTTENPKIRVYNKKKAATYEETPIPDLEVYRQYGTIWTNISIKDTKYKVERPTYNWARATSADERDQYLANGYSVVDTERDGFEYTLEERVKVQDAQYEIKSKTFPSKPLHSASLQTHSDWWSGGRESQKRTRTRTEQEWRDSKTGDGTFLDETRRIETEPARYQTQKQYAYAYDVEKTGTRTVTKTKEVEVTKTDTKYVMKCGFEGICFEVPKTYTYTTTVERTYTTTEEYTYTVTRTKTYWAPQRLGWDHWPTGDQKQVKVSDAEYKTQYLYEYQEEYTDVVHTYEVKTRGKVSDAEYAWQERMTTTDRMDVESLISADNWRIGRYGPNLKWDMQKQTGGKTTTVDCRGYRPRHLRDCRRRCDSAVRCRRNAEKRNHWNENCRQVVFRFSKYSRNQRETPKSARKRERRLRV</sequence>
<feature type="domain" description="PKD/Chitinase" evidence="2">
    <location>
        <begin position="29"/>
        <end position="118"/>
    </location>
</feature>
<dbReference type="Pfam" id="PF18911">
    <property type="entry name" value="PKD_4"/>
    <property type="match status" value="1"/>
</dbReference>
<proteinExistence type="predicted"/>
<gene>
    <name evidence="3" type="ORF">SAMN05421858_1043</name>
</gene>
<dbReference type="InterPro" id="IPR013783">
    <property type="entry name" value="Ig-like_fold"/>
</dbReference>
<dbReference type="EMBL" id="FTNO01000001">
    <property type="protein sequence ID" value="SIQ98934.1"/>
    <property type="molecule type" value="Genomic_DNA"/>
</dbReference>
<dbReference type="Proteomes" id="UP000186914">
    <property type="component" value="Unassembled WGS sequence"/>
</dbReference>
<name>A0A1N6X995_9EURY</name>
<reference evidence="4" key="1">
    <citation type="submission" date="2017-01" db="EMBL/GenBank/DDBJ databases">
        <authorList>
            <person name="Varghese N."/>
            <person name="Submissions S."/>
        </authorList>
    </citation>
    <scope>NUCLEOTIDE SEQUENCE [LARGE SCALE GENOMIC DNA]</scope>
    <source>
        <strain evidence="4">CGMCC 1.7737</strain>
    </source>
</reference>
<dbReference type="InterPro" id="IPR022409">
    <property type="entry name" value="PKD/Chitinase_dom"/>
</dbReference>